<comment type="caution">
    <text evidence="1">The sequence shown here is derived from an EMBL/GenBank/DDBJ whole genome shotgun (WGS) entry which is preliminary data.</text>
</comment>
<protein>
    <submittedName>
        <fullName evidence="1">Uncharacterized protein</fullName>
    </submittedName>
</protein>
<evidence type="ECO:0000313" key="2">
    <source>
        <dbReference type="Proteomes" id="UP000585474"/>
    </source>
</evidence>
<evidence type="ECO:0000313" key="1">
    <source>
        <dbReference type="EMBL" id="GFY92640.1"/>
    </source>
</evidence>
<reference evidence="1 2" key="1">
    <citation type="submission" date="2019-07" db="EMBL/GenBank/DDBJ databases">
        <title>De Novo Assembly of kiwifruit Actinidia rufa.</title>
        <authorList>
            <person name="Sugita-Konishi S."/>
            <person name="Sato K."/>
            <person name="Mori E."/>
            <person name="Abe Y."/>
            <person name="Kisaki G."/>
            <person name="Hamano K."/>
            <person name="Suezawa K."/>
            <person name="Otani M."/>
            <person name="Fukuda T."/>
            <person name="Manabe T."/>
            <person name="Gomi K."/>
            <person name="Tabuchi M."/>
            <person name="Akimitsu K."/>
            <person name="Kataoka I."/>
        </authorList>
    </citation>
    <scope>NUCLEOTIDE SEQUENCE [LARGE SCALE GENOMIC DNA]</scope>
    <source>
        <strain evidence="2">cv. Fuchu</strain>
    </source>
</reference>
<sequence length="88" mass="9507">MVVVGRGIRGTLARKEMVPLEGYGVGVAMVLDFGHALTGLCGNLVVVMEGGKKGEEKREWLVGEVRLQMLRRETGEIGRGEAEHSGEN</sequence>
<name>A0A7J0F1V6_9ERIC</name>
<accession>A0A7J0F1V6</accession>
<proteinExistence type="predicted"/>
<dbReference type="AlphaFoldDB" id="A0A7J0F1V6"/>
<keyword evidence="2" id="KW-1185">Reference proteome</keyword>
<gene>
    <name evidence="1" type="ORF">Acr_08g0010360</name>
</gene>
<organism evidence="1 2">
    <name type="scientific">Actinidia rufa</name>
    <dbReference type="NCBI Taxonomy" id="165716"/>
    <lineage>
        <taxon>Eukaryota</taxon>
        <taxon>Viridiplantae</taxon>
        <taxon>Streptophyta</taxon>
        <taxon>Embryophyta</taxon>
        <taxon>Tracheophyta</taxon>
        <taxon>Spermatophyta</taxon>
        <taxon>Magnoliopsida</taxon>
        <taxon>eudicotyledons</taxon>
        <taxon>Gunneridae</taxon>
        <taxon>Pentapetalae</taxon>
        <taxon>asterids</taxon>
        <taxon>Ericales</taxon>
        <taxon>Actinidiaceae</taxon>
        <taxon>Actinidia</taxon>
    </lineage>
</organism>
<dbReference type="Proteomes" id="UP000585474">
    <property type="component" value="Unassembled WGS sequence"/>
</dbReference>
<dbReference type="EMBL" id="BJWL01000008">
    <property type="protein sequence ID" value="GFY92640.1"/>
    <property type="molecule type" value="Genomic_DNA"/>
</dbReference>